<evidence type="ECO:0000259" key="6">
    <source>
        <dbReference type="Pfam" id="PF08704"/>
    </source>
</evidence>
<evidence type="ECO:0000256" key="5">
    <source>
        <dbReference type="SAM" id="MobiDB-lite"/>
    </source>
</evidence>
<sequence length="311" mass="32773">MARAHAPFSTEPVSVTNSARSGPFIAGDLVQLTDPKGRMHTITLVPGKSFHSHRGAIEHDELIGLAQGSVISNSGSTEYLALRPLLDDFVLSMPRGAAVIYPKDSARIIGLAGLGPGMSVAEAGVGSGALTCSLLRAVGDSGQVHSFERRADFAEVATRNVATWFGGLPTCWRSTVGDLEDNLDVTGLDAVVLDMLAPWDCLPMAAAALEPGGVLVGYVATATQLSKLVETMRLAGDWTEPRAEESLVRTWHLDGLSVRPDHRMSGHTGFLVAARRLAQGAIMPIRRRRPAPGAYGADYTGPGSTSDPDAP</sequence>
<evidence type="ECO:0000256" key="4">
    <source>
        <dbReference type="ARBA" id="ARBA00022694"/>
    </source>
</evidence>
<feature type="domain" description="tRNA (adenine(58)-N(1))-methyltransferase catalytic subunit TRM61 C-terminal" evidence="6">
    <location>
        <begin position="90"/>
        <end position="252"/>
    </location>
</feature>
<keyword evidence="3" id="KW-0949">S-adenosyl-L-methionine</keyword>
<keyword evidence="4" id="KW-0819">tRNA processing</keyword>
<dbReference type="Pfam" id="PF08704">
    <property type="entry name" value="GCD14"/>
    <property type="match status" value="1"/>
</dbReference>
<proteinExistence type="predicted"/>
<dbReference type="SUPFAM" id="SSF53335">
    <property type="entry name" value="S-adenosyl-L-methionine-dependent methyltransferases"/>
    <property type="match status" value="1"/>
</dbReference>
<dbReference type="CDD" id="cd02440">
    <property type="entry name" value="AdoMet_MTases"/>
    <property type="match status" value="1"/>
</dbReference>
<evidence type="ECO:0000256" key="1">
    <source>
        <dbReference type="ARBA" id="ARBA00022603"/>
    </source>
</evidence>
<feature type="compositionally biased region" description="Polar residues" evidence="5">
    <location>
        <begin position="302"/>
        <end position="311"/>
    </location>
</feature>
<keyword evidence="2" id="KW-0808">Transferase</keyword>
<dbReference type="Gene3D" id="3.40.50.150">
    <property type="entry name" value="Vaccinia Virus protein VP39"/>
    <property type="match status" value="1"/>
</dbReference>
<dbReference type="InterPro" id="IPR014816">
    <property type="entry name" value="tRNA_MeTrfase_Gcd14"/>
</dbReference>
<dbReference type="PANTHER" id="PTHR12133:SF1">
    <property type="entry name" value="TRNA (ADENINE(58)-N(1))-METHYLTRANSFERASE, MITOCHONDRIAL"/>
    <property type="match status" value="1"/>
</dbReference>
<dbReference type="GO" id="GO:0031515">
    <property type="term" value="C:tRNA (m1A) methyltransferase complex"/>
    <property type="evidence" value="ECO:0007669"/>
    <property type="project" value="InterPro"/>
</dbReference>
<evidence type="ECO:0000256" key="3">
    <source>
        <dbReference type="ARBA" id="ARBA00022691"/>
    </source>
</evidence>
<dbReference type="PANTHER" id="PTHR12133">
    <property type="entry name" value="TRNA (ADENINE(58)-N(1))-METHYLTRANSFERASE"/>
    <property type="match status" value="1"/>
</dbReference>
<evidence type="ECO:0000256" key="2">
    <source>
        <dbReference type="ARBA" id="ARBA00022679"/>
    </source>
</evidence>
<dbReference type="GO" id="GO:0160107">
    <property type="term" value="F:tRNA (adenine(58)-N1)-methyltransferase activity"/>
    <property type="evidence" value="ECO:0007669"/>
    <property type="project" value="InterPro"/>
</dbReference>
<feature type="region of interest" description="Disordered" evidence="5">
    <location>
        <begin position="292"/>
        <end position="311"/>
    </location>
</feature>
<evidence type="ECO:0000313" key="7">
    <source>
        <dbReference type="EMBL" id="CAB4832058.1"/>
    </source>
</evidence>
<dbReference type="PROSITE" id="PS51620">
    <property type="entry name" value="SAM_TRM61"/>
    <property type="match status" value="1"/>
</dbReference>
<dbReference type="InterPro" id="IPR049470">
    <property type="entry name" value="TRM61_C"/>
</dbReference>
<accession>A0A6J7AHV1</accession>
<dbReference type="PIRSF" id="PIRSF017269">
    <property type="entry name" value="GCD14"/>
    <property type="match status" value="1"/>
</dbReference>
<dbReference type="AlphaFoldDB" id="A0A6J7AHV1"/>
<dbReference type="EMBL" id="CAFABK010000044">
    <property type="protein sequence ID" value="CAB4832058.1"/>
    <property type="molecule type" value="Genomic_DNA"/>
</dbReference>
<dbReference type="Pfam" id="PF14801">
    <property type="entry name" value="TrmI-like_N"/>
    <property type="match status" value="1"/>
</dbReference>
<name>A0A6J7AHV1_9ZZZZ</name>
<dbReference type="Gene3D" id="3.10.330.20">
    <property type="match status" value="1"/>
</dbReference>
<gene>
    <name evidence="7" type="ORF">UFOPK3204_01054</name>
</gene>
<reference evidence="7" key="1">
    <citation type="submission" date="2020-05" db="EMBL/GenBank/DDBJ databases">
        <authorList>
            <person name="Chiriac C."/>
            <person name="Salcher M."/>
            <person name="Ghai R."/>
            <person name="Kavagutti S V."/>
        </authorList>
    </citation>
    <scope>NUCLEOTIDE SEQUENCE</scope>
</reference>
<dbReference type="GO" id="GO:0030488">
    <property type="term" value="P:tRNA methylation"/>
    <property type="evidence" value="ECO:0007669"/>
    <property type="project" value="InterPro"/>
</dbReference>
<organism evidence="7">
    <name type="scientific">freshwater metagenome</name>
    <dbReference type="NCBI Taxonomy" id="449393"/>
    <lineage>
        <taxon>unclassified sequences</taxon>
        <taxon>metagenomes</taxon>
        <taxon>ecological metagenomes</taxon>
    </lineage>
</organism>
<dbReference type="InterPro" id="IPR029063">
    <property type="entry name" value="SAM-dependent_MTases_sf"/>
</dbReference>
<keyword evidence="1" id="KW-0489">Methyltransferase</keyword>
<protein>
    <submittedName>
        <fullName evidence="7">Unannotated protein</fullName>
    </submittedName>
</protein>